<dbReference type="AlphaFoldDB" id="A0A2G9P1F3"/>
<dbReference type="InterPro" id="IPR023561">
    <property type="entry name" value="Carbonic_anhydrase_a-class"/>
</dbReference>
<dbReference type="InterPro" id="IPR036398">
    <property type="entry name" value="CA_dom_sf"/>
</dbReference>
<dbReference type="EMBL" id="KV922996">
    <property type="protein sequence ID" value="PIN97166.1"/>
    <property type="molecule type" value="Genomic_DNA"/>
</dbReference>
<protein>
    <recommendedName>
        <fullName evidence="3">carbonic anhydrase</fullName>
        <ecNumber evidence="3">4.2.1.1</ecNumber>
    </recommendedName>
</protein>
<sequence>MGVCTSSTAQCLPRQSPIDIQTRRAKYDSSLKPLFIQYDPNTSKRIINVGHCFNVEFDDSSDRSVLSEGPLTSHYRLRQFHFHWGTSDRDGSEHVIDGQTYPAENKESPFEKFNLSNLLPKERTYWTYLGSLTTSPYSECVTWVLLQEAITISSEQLQHFRGLQNEDEEFILENHRPLQPIEKRLVKSSCKHKNHKP</sequence>
<evidence type="ECO:0000256" key="1">
    <source>
        <dbReference type="ARBA" id="ARBA00001947"/>
    </source>
</evidence>
<organism evidence="7 8">
    <name type="scientific">Aquarana catesbeiana</name>
    <name type="common">American bullfrog</name>
    <name type="synonym">Rana catesbeiana</name>
    <dbReference type="NCBI Taxonomy" id="8400"/>
    <lineage>
        <taxon>Eukaryota</taxon>
        <taxon>Metazoa</taxon>
        <taxon>Chordata</taxon>
        <taxon>Craniata</taxon>
        <taxon>Vertebrata</taxon>
        <taxon>Euteleostomi</taxon>
        <taxon>Amphibia</taxon>
        <taxon>Batrachia</taxon>
        <taxon>Anura</taxon>
        <taxon>Neobatrachia</taxon>
        <taxon>Ranoidea</taxon>
        <taxon>Ranidae</taxon>
        <taxon>Aquarana</taxon>
    </lineage>
</organism>
<dbReference type="PANTHER" id="PTHR18952">
    <property type="entry name" value="CARBONIC ANHYDRASE"/>
    <property type="match status" value="1"/>
</dbReference>
<evidence type="ECO:0000313" key="8">
    <source>
        <dbReference type="Proteomes" id="UP000228934"/>
    </source>
</evidence>
<evidence type="ECO:0000256" key="4">
    <source>
        <dbReference type="ARBA" id="ARBA00023239"/>
    </source>
</evidence>
<feature type="domain" description="Alpha-carbonic anhydrase" evidence="6">
    <location>
        <begin position="1"/>
        <end position="190"/>
    </location>
</feature>
<dbReference type="SUPFAM" id="SSF51069">
    <property type="entry name" value="Carbonic anhydrase"/>
    <property type="match status" value="1"/>
</dbReference>
<dbReference type="Gene3D" id="3.10.200.10">
    <property type="entry name" value="Alpha carbonic anhydrase"/>
    <property type="match status" value="2"/>
</dbReference>
<dbReference type="EC" id="4.2.1.1" evidence="3"/>
<evidence type="ECO:0000256" key="3">
    <source>
        <dbReference type="ARBA" id="ARBA00012925"/>
    </source>
</evidence>
<dbReference type="InterPro" id="IPR001148">
    <property type="entry name" value="CA_dom"/>
</dbReference>
<name>A0A2G9P1F3_AQUCT</name>
<reference evidence="8" key="1">
    <citation type="journal article" date="2017" name="Nat. Commun.">
        <title>The North American bullfrog draft genome provides insight into hormonal regulation of long noncoding RNA.</title>
        <authorList>
            <person name="Hammond S.A."/>
            <person name="Warren R.L."/>
            <person name="Vandervalk B.P."/>
            <person name="Kucuk E."/>
            <person name="Khan H."/>
            <person name="Gibb E.A."/>
            <person name="Pandoh P."/>
            <person name="Kirk H."/>
            <person name="Zhao Y."/>
            <person name="Jones M."/>
            <person name="Mungall A.J."/>
            <person name="Coope R."/>
            <person name="Pleasance S."/>
            <person name="Moore R.A."/>
            <person name="Holt R.A."/>
            <person name="Round J.M."/>
            <person name="Ohora S."/>
            <person name="Walle B.V."/>
            <person name="Veldhoen N."/>
            <person name="Helbing C.C."/>
            <person name="Birol I."/>
        </authorList>
    </citation>
    <scope>NUCLEOTIDE SEQUENCE [LARGE SCALE GENOMIC DNA]</scope>
</reference>
<dbReference type="GO" id="GO:0005737">
    <property type="term" value="C:cytoplasm"/>
    <property type="evidence" value="ECO:0007669"/>
    <property type="project" value="TreeGrafter"/>
</dbReference>
<dbReference type="PROSITE" id="PS51144">
    <property type="entry name" value="ALPHA_CA_2"/>
    <property type="match status" value="1"/>
</dbReference>
<proteinExistence type="inferred from homology"/>
<dbReference type="Pfam" id="PF00194">
    <property type="entry name" value="Carb_anhydrase"/>
    <property type="match status" value="2"/>
</dbReference>
<dbReference type="OrthoDB" id="429145at2759"/>
<accession>A0A2G9P1F3</accession>
<comment type="catalytic activity">
    <reaction evidence="5">
        <text>hydrogencarbonate + H(+) = CO2 + H2O</text>
        <dbReference type="Rhea" id="RHEA:10748"/>
        <dbReference type="ChEBI" id="CHEBI:15377"/>
        <dbReference type="ChEBI" id="CHEBI:15378"/>
        <dbReference type="ChEBI" id="CHEBI:16526"/>
        <dbReference type="ChEBI" id="CHEBI:17544"/>
        <dbReference type="EC" id="4.2.1.1"/>
    </reaction>
</comment>
<evidence type="ECO:0000256" key="5">
    <source>
        <dbReference type="ARBA" id="ARBA00048348"/>
    </source>
</evidence>
<gene>
    <name evidence="7" type="ORF">AB205_0210600</name>
</gene>
<dbReference type="GO" id="GO:0004089">
    <property type="term" value="F:carbonate dehydratase activity"/>
    <property type="evidence" value="ECO:0007669"/>
    <property type="project" value="UniProtKB-EC"/>
</dbReference>
<dbReference type="PANTHER" id="PTHR18952:SF120">
    <property type="entry name" value="CARBONIC ANHYDRASE 2"/>
    <property type="match status" value="1"/>
</dbReference>
<dbReference type="SMART" id="SM01057">
    <property type="entry name" value="Carb_anhydrase"/>
    <property type="match status" value="1"/>
</dbReference>
<keyword evidence="8" id="KW-1185">Reference proteome</keyword>
<evidence type="ECO:0000313" key="7">
    <source>
        <dbReference type="EMBL" id="PIN97166.1"/>
    </source>
</evidence>
<evidence type="ECO:0000256" key="2">
    <source>
        <dbReference type="ARBA" id="ARBA00010718"/>
    </source>
</evidence>
<comment type="cofactor">
    <cofactor evidence="1">
        <name>Zn(2+)</name>
        <dbReference type="ChEBI" id="CHEBI:29105"/>
    </cofactor>
</comment>
<evidence type="ECO:0000259" key="6">
    <source>
        <dbReference type="PROSITE" id="PS51144"/>
    </source>
</evidence>
<dbReference type="GO" id="GO:0008270">
    <property type="term" value="F:zinc ion binding"/>
    <property type="evidence" value="ECO:0007669"/>
    <property type="project" value="InterPro"/>
</dbReference>
<comment type="similarity">
    <text evidence="2">Belongs to the alpha-carbonic anhydrase family.</text>
</comment>
<dbReference type="Proteomes" id="UP000228934">
    <property type="component" value="Unassembled WGS sequence"/>
</dbReference>
<keyword evidence="4" id="KW-0456">Lyase</keyword>